<evidence type="ECO:0000256" key="2">
    <source>
        <dbReference type="ARBA" id="ARBA00023125"/>
    </source>
</evidence>
<keyword evidence="2" id="KW-0238">DNA-binding</keyword>
<dbReference type="Pfam" id="PF01638">
    <property type="entry name" value="HxlR"/>
    <property type="match status" value="1"/>
</dbReference>
<keyword evidence="1" id="KW-0805">Transcription regulation</keyword>
<dbReference type="InterPro" id="IPR036390">
    <property type="entry name" value="WH_DNA-bd_sf"/>
</dbReference>
<dbReference type="PANTHER" id="PTHR33204:SF29">
    <property type="entry name" value="TRANSCRIPTIONAL REGULATOR"/>
    <property type="match status" value="1"/>
</dbReference>
<feature type="domain" description="HTH hxlR-type" evidence="4">
    <location>
        <begin position="5"/>
        <end position="104"/>
    </location>
</feature>
<sequence>MSIPCKANEVLELLTGKWKHIILYHIMEHETLRFSELQKLIPNITKKMLTTHLREFEHNQIISRKIYPSVPPKVEYTLTDYGKELKPIMETLHEWGDQHAKRDNGDRYIVP</sequence>
<comment type="caution">
    <text evidence="5">The sequence shown here is derived from an EMBL/GenBank/DDBJ whole genome shotgun (WGS) entry which is preliminary data.</text>
</comment>
<dbReference type="Gene3D" id="1.10.10.10">
    <property type="entry name" value="Winged helix-like DNA-binding domain superfamily/Winged helix DNA-binding domain"/>
    <property type="match status" value="1"/>
</dbReference>
<keyword evidence="3" id="KW-0804">Transcription</keyword>
<reference evidence="6" key="1">
    <citation type="journal article" date="2019" name="Int. J. Syst. Evol. Microbiol.">
        <title>The Global Catalogue of Microorganisms (GCM) 10K type strain sequencing project: providing services to taxonomists for standard genome sequencing and annotation.</title>
        <authorList>
            <consortium name="The Broad Institute Genomics Platform"/>
            <consortium name="The Broad Institute Genome Sequencing Center for Infectious Disease"/>
            <person name="Wu L."/>
            <person name="Ma J."/>
        </authorList>
    </citation>
    <scope>NUCLEOTIDE SEQUENCE [LARGE SCALE GENOMIC DNA]</scope>
    <source>
        <strain evidence="6">CGMCC 1.15353</strain>
    </source>
</reference>
<evidence type="ECO:0000256" key="1">
    <source>
        <dbReference type="ARBA" id="ARBA00023015"/>
    </source>
</evidence>
<organism evidence="5 6">
    <name type="scientific">Pontibacillus salipaludis</name>
    <dbReference type="NCBI Taxonomy" id="1697394"/>
    <lineage>
        <taxon>Bacteria</taxon>
        <taxon>Bacillati</taxon>
        <taxon>Bacillota</taxon>
        <taxon>Bacilli</taxon>
        <taxon>Bacillales</taxon>
        <taxon>Bacillaceae</taxon>
        <taxon>Pontibacillus</taxon>
    </lineage>
</organism>
<dbReference type="InterPro" id="IPR002577">
    <property type="entry name" value="HTH_HxlR"/>
</dbReference>
<protein>
    <submittedName>
        <fullName evidence="5">Transcriptional regulator</fullName>
    </submittedName>
</protein>
<dbReference type="Proteomes" id="UP000642571">
    <property type="component" value="Unassembled WGS sequence"/>
</dbReference>
<dbReference type="SUPFAM" id="SSF46785">
    <property type="entry name" value="Winged helix' DNA-binding domain"/>
    <property type="match status" value="1"/>
</dbReference>
<keyword evidence="6" id="KW-1185">Reference proteome</keyword>
<dbReference type="EMBL" id="BMIN01000009">
    <property type="protein sequence ID" value="GGD14738.1"/>
    <property type="molecule type" value="Genomic_DNA"/>
</dbReference>
<name>A0ABQ1Q5D6_9BACI</name>
<dbReference type="InterPro" id="IPR036388">
    <property type="entry name" value="WH-like_DNA-bd_sf"/>
</dbReference>
<dbReference type="PROSITE" id="PS51118">
    <property type="entry name" value="HTH_HXLR"/>
    <property type="match status" value="1"/>
</dbReference>
<accession>A0ABQ1Q5D6</accession>
<evidence type="ECO:0000259" key="4">
    <source>
        <dbReference type="PROSITE" id="PS51118"/>
    </source>
</evidence>
<proteinExistence type="predicted"/>
<gene>
    <name evidence="5" type="ORF">GCM10011389_22980</name>
</gene>
<evidence type="ECO:0000256" key="3">
    <source>
        <dbReference type="ARBA" id="ARBA00023163"/>
    </source>
</evidence>
<evidence type="ECO:0000313" key="6">
    <source>
        <dbReference type="Proteomes" id="UP000642571"/>
    </source>
</evidence>
<dbReference type="RefSeq" id="WP_188653873.1">
    <property type="nucleotide sequence ID" value="NZ_BMIN01000009.1"/>
</dbReference>
<dbReference type="PANTHER" id="PTHR33204">
    <property type="entry name" value="TRANSCRIPTIONAL REGULATOR, MARR FAMILY"/>
    <property type="match status" value="1"/>
</dbReference>
<evidence type="ECO:0000313" key="5">
    <source>
        <dbReference type="EMBL" id="GGD14738.1"/>
    </source>
</evidence>